<evidence type="ECO:0000313" key="11">
    <source>
        <dbReference type="EMBL" id="GLQ56652.1"/>
    </source>
</evidence>
<evidence type="ECO:0000256" key="1">
    <source>
        <dbReference type="ARBA" id="ARBA00004141"/>
    </source>
</evidence>
<feature type="transmembrane region" description="Helical" evidence="9">
    <location>
        <begin position="283"/>
        <end position="312"/>
    </location>
</feature>
<keyword evidence="7 9" id="KW-0472">Membrane</keyword>
<dbReference type="PRINTS" id="PR00119">
    <property type="entry name" value="CATATPASE"/>
</dbReference>
<evidence type="ECO:0000256" key="4">
    <source>
        <dbReference type="ARBA" id="ARBA00022840"/>
    </source>
</evidence>
<evidence type="ECO:0000313" key="12">
    <source>
        <dbReference type="Proteomes" id="UP001156691"/>
    </source>
</evidence>
<dbReference type="PRINTS" id="PR00120">
    <property type="entry name" value="HATPASE"/>
</dbReference>
<evidence type="ECO:0000256" key="3">
    <source>
        <dbReference type="ARBA" id="ARBA00022741"/>
    </source>
</evidence>
<dbReference type="SUPFAM" id="SSF56784">
    <property type="entry name" value="HAD-like"/>
    <property type="match status" value="1"/>
</dbReference>
<sequence>MHNSDVTELSLTNPHSQPTSTCLAALDSRADGLTGLEAARRLAQHGPNRLPEAQTRGPVRRFLAQFHNVLIYVLIGAAVVTGALQHWVDTGVILAVVLANAVIGFVQEGKAEAAMAAIRGMLAPRAAVLRDGARTSVDGADLVPGDVVLMEAGDQVPADLRILEARGLAAQEAILTGESVPVDKVVNPVAADAALGDRRSMLWSGTLVTQGTARGLVVAIGTDTEIGRIGGLLAGLEQLTTPLVAQLDHFARWLSFLILLASGLLLAYGYFVGHHEFSEIFMAVVGVAVAAIPEGLPAVMTITLAVGVQAMACRNAIVRRLPAIEAIGSVSVICTDKTGTLTRNEMVVAAAETPEGVFDISGEGYAPEGDITPAGNLDGLARAATLCNDAELRLRDGHWSVEGDPMEGALVAFARKVMDEPRALTRRLDAIPFDARHRYMAVLTEGPAGRVTSVKGAPERVLGMCRDTDLKHWHDRAEALARLGLRVLALAERPETGERIDAATVESGLGFLGLVGLIDPPRPEAVAAVAECRAAGIRVKMITGDHAGTAAAIARQVGLENPGRVLTGAELERLDDAQLALEVSNVDVFARTSPEHKLRLVTALQANGHSVAMTGDGVNDAPALKRADAGIAMGLKGSEAAKEAADLVLADDNFASIAAAVREGRTVFDNLKKVISWTLPTNAGESMVVVLALLAGLALPITAVQILWINLITGITLGIALAFEPTEPGTMARPPRARNAPILSGELVWHVVLVAFLFLAAVFGIFTYAIDRGYPLELAQTMALNTLAVLEIFHLFFIRNIHGTSLTLAAVRGTKVVWAVVIAITAAQFAVTYLPPAQAIFGTRAVSLVDGLLIVGIGVVFFAIIEIEKQIRLGLSR</sequence>
<dbReference type="Pfam" id="PF00689">
    <property type="entry name" value="Cation_ATPase_C"/>
    <property type="match status" value="1"/>
</dbReference>
<feature type="transmembrane region" description="Helical" evidence="9">
    <location>
        <begin position="707"/>
        <end position="726"/>
    </location>
</feature>
<dbReference type="PANTHER" id="PTHR42861">
    <property type="entry name" value="CALCIUM-TRANSPORTING ATPASE"/>
    <property type="match status" value="1"/>
</dbReference>
<dbReference type="Pfam" id="PF13246">
    <property type="entry name" value="Cation_ATPase"/>
    <property type="match status" value="1"/>
</dbReference>
<keyword evidence="12" id="KW-1185">Reference proteome</keyword>
<feature type="transmembrane region" description="Helical" evidence="9">
    <location>
        <begin position="813"/>
        <end position="834"/>
    </location>
</feature>
<dbReference type="NCBIfam" id="TIGR01494">
    <property type="entry name" value="ATPase_P-type"/>
    <property type="match status" value="3"/>
</dbReference>
<comment type="caution">
    <text evidence="11">The sequence shown here is derived from an EMBL/GenBank/DDBJ whole genome shotgun (WGS) entry which is preliminary data.</text>
</comment>
<dbReference type="SFLD" id="SFLDS00003">
    <property type="entry name" value="Haloacid_Dehalogenase"/>
    <property type="match status" value="1"/>
</dbReference>
<evidence type="ECO:0000256" key="7">
    <source>
        <dbReference type="ARBA" id="ARBA00023136"/>
    </source>
</evidence>
<dbReference type="SFLD" id="SFLDF00027">
    <property type="entry name" value="p-type_atpase"/>
    <property type="match status" value="1"/>
</dbReference>
<feature type="transmembrane region" description="Helical" evidence="9">
    <location>
        <begin position="253"/>
        <end position="271"/>
    </location>
</feature>
<keyword evidence="4" id="KW-0067">ATP-binding</keyword>
<dbReference type="InterPro" id="IPR006068">
    <property type="entry name" value="ATPase_P-typ_cation-transptr_C"/>
</dbReference>
<dbReference type="Gene3D" id="3.40.50.1000">
    <property type="entry name" value="HAD superfamily/HAD-like"/>
    <property type="match status" value="1"/>
</dbReference>
<dbReference type="EMBL" id="BSNS01000020">
    <property type="protein sequence ID" value="GLQ56652.1"/>
    <property type="molecule type" value="Genomic_DNA"/>
</dbReference>
<evidence type="ECO:0000259" key="10">
    <source>
        <dbReference type="SMART" id="SM00831"/>
    </source>
</evidence>
<feature type="domain" description="Cation-transporting P-type ATPase N-terminal" evidence="10">
    <location>
        <begin position="13"/>
        <end position="86"/>
    </location>
</feature>
<dbReference type="InterPro" id="IPR036412">
    <property type="entry name" value="HAD-like_sf"/>
</dbReference>
<evidence type="ECO:0000256" key="2">
    <source>
        <dbReference type="ARBA" id="ARBA00022692"/>
    </source>
</evidence>
<dbReference type="SMART" id="SM00831">
    <property type="entry name" value="Cation_ATPase_N"/>
    <property type="match status" value="1"/>
</dbReference>
<dbReference type="InterPro" id="IPR023299">
    <property type="entry name" value="ATPase_P-typ_cyto_dom_N"/>
</dbReference>
<keyword evidence="6 9" id="KW-1133">Transmembrane helix</keyword>
<feature type="transmembrane region" description="Helical" evidence="9">
    <location>
        <begin position="747"/>
        <end position="770"/>
    </location>
</feature>
<dbReference type="Pfam" id="PF08282">
    <property type="entry name" value="Hydrolase_3"/>
    <property type="match status" value="1"/>
</dbReference>
<feature type="transmembrane region" description="Helical" evidence="9">
    <location>
        <begin position="782"/>
        <end position="801"/>
    </location>
</feature>
<dbReference type="InterPro" id="IPR004014">
    <property type="entry name" value="ATPase_P-typ_cation-transptr_N"/>
</dbReference>
<accession>A0ABQ5W9K2</accession>
<organism evidence="11 12">
    <name type="scientific">Devosia nitrariae</name>
    <dbReference type="NCBI Taxonomy" id="2071872"/>
    <lineage>
        <taxon>Bacteria</taxon>
        <taxon>Pseudomonadati</taxon>
        <taxon>Pseudomonadota</taxon>
        <taxon>Alphaproteobacteria</taxon>
        <taxon>Hyphomicrobiales</taxon>
        <taxon>Devosiaceae</taxon>
        <taxon>Devosia</taxon>
    </lineage>
</organism>
<dbReference type="RefSeq" id="WP_284342040.1">
    <property type="nucleotide sequence ID" value="NZ_BSNS01000020.1"/>
</dbReference>
<dbReference type="InterPro" id="IPR023298">
    <property type="entry name" value="ATPase_P-typ_TM_dom_sf"/>
</dbReference>
<dbReference type="InterPro" id="IPR001757">
    <property type="entry name" value="P_typ_ATPase"/>
</dbReference>
<feature type="transmembrane region" description="Helical" evidence="9">
    <location>
        <begin position="66"/>
        <end position="84"/>
    </location>
</feature>
<proteinExistence type="predicted"/>
<dbReference type="SUPFAM" id="SSF81665">
    <property type="entry name" value="Calcium ATPase, transmembrane domain M"/>
    <property type="match status" value="1"/>
</dbReference>
<dbReference type="InterPro" id="IPR023214">
    <property type="entry name" value="HAD_sf"/>
</dbReference>
<name>A0ABQ5W9K2_9HYPH</name>
<feature type="transmembrane region" description="Helical" evidence="9">
    <location>
        <begin position="682"/>
        <end position="701"/>
    </location>
</feature>
<dbReference type="SFLD" id="SFLDG00002">
    <property type="entry name" value="C1.7:_P-type_atpase_like"/>
    <property type="match status" value="1"/>
</dbReference>
<dbReference type="SUPFAM" id="SSF81660">
    <property type="entry name" value="Metal cation-transporting ATPase, ATP-binding domain N"/>
    <property type="match status" value="1"/>
</dbReference>
<feature type="transmembrane region" description="Helical" evidence="9">
    <location>
        <begin position="90"/>
        <end position="106"/>
    </location>
</feature>
<feature type="transmembrane region" description="Helical" evidence="9">
    <location>
        <begin position="846"/>
        <end position="867"/>
    </location>
</feature>
<evidence type="ECO:0000256" key="9">
    <source>
        <dbReference type="SAM" id="Phobius"/>
    </source>
</evidence>
<dbReference type="Gene3D" id="1.20.1110.10">
    <property type="entry name" value="Calcium-transporting ATPase, transmembrane domain"/>
    <property type="match status" value="1"/>
</dbReference>
<evidence type="ECO:0000256" key="6">
    <source>
        <dbReference type="ARBA" id="ARBA00022989"/>
    </source>
</evidence>
<dbReference type="Pfam" id="PF00690">
    <property type="entry name" value="Cation_ATPase_N"/>
    <property type="match status" value="1"/>
</dbReference>
<evidence type="ECO:0000256" key="5">
    <source>
        <dbReference type="ARBA" id="ARBA00022967"/>
    </source>
</evidence>
<dbReference type="InterPro" id="IPR044492">
    <property type="entry name" value="P_typ_ATPase_HD_dom"/>
</dbReference>
<evidence type="ECO:0000256" key="8">
    <source>
        <dbReference type="SAM" id="MobiDB-lite"/>
    </source>
</evidence>
<dbReference type="InterPro" id="IPR018303">
    <property type="entry name" value="ATPase_P-typ_P_site"/>
</dbReference>
<keyword evidence="3" id="KW-0547">Nucleotide-binding</keyword>
<reference evidence="12" key="1">
    <citation type="journal article" date="2019" name="Int. J. Syst. Evol. Microbiol.">
        <title>The Global Catalogue of Microorganisms (GCM) 10K type strain sequencing project: providing services to taxonomists for standard genome sequencing and annotation.</title>
        <authorList>
            <consortium name="The Broad Institute Genomics Platform"/>
            <consortium name="The Broad Institute Genome Sequencing Center for Infectious Disease"/>
            <person name="Wu L."/>
            <person name="Ma J."/>
        </authorList>
    </citation>
    <scope>NUCLEOTIDE SEQUENCE [LARGE SCALE GENOMIC DNA]</scope>
    <source>
        <strain evidence="12">NBRC 112416</strain>
    </source>
</reference>
<dbReference type="Pfam" id="PF00122">
    <property type="entry name" value="E1-E2_ATPase"/>
    <property type="match status" value="1"/>
</dbReference>
<keyword evidence="5" id="KW-1278">Translocase</keyword>
<dbReference type="Proteomes" id="UP001156691">
    <property type="component" value="Unassembled WGS sequence"/>
</dbReference>
<feature type="region of interest" description="Disordered" evidence="8">
    <location>
        <begin position="1"/>
        <end position="20"/>
    </location>
</feature>
<keyword evidence="2 9" id="KW-0812">Transmembrane</keyword>
<gene>
    <name evidence="11" type="ORF">GCM10010862_39110</name>
</gene>
<dbReference type="SUPFAM" id="SSF81653">
    <property type="entry name" value="Calcium ATPase, transduction domain A"/>
    <property type="match status" value="1"/>
</dbReference>
<comment type="subcellular location">
    <subcellularLocation>
        <location evidence="1">Membrane</location>
        <topology evidence="1">Multi-pass membrane protein</topology>
    </subcellularLocation>
</comment>
<protein>
    <submittedName>
        <fullName evidence="11">Carbonate dehydratase</fullName>
    </submittedName>
</protein>
<dbReference type="InterPro" id="IPR008250">
    <property type="entry name" value="ATPase_P-typ_transduc_dom_A_sf"/>
</dbReference>
<dbReference type="PROSITE" id="PS00154">
    <property type="entry name" value="ATPASE_E1_E2"/>
    <property type="match status" value="1"/>
</dbReference>
<dbReference type="Gene3D" id="2.70.150.10">
    <property type="entry name" value="Calcium-transporting ATPase, cytoplasmic transduction domain A"/>
    <property type="match status" value="1"/>
</dbReference>
<dbReference type="Gene3D" id="3.40.1110.10">
    <property type="entry name" value="Calcium-transporting ATPase, cytoplasmic domain N"/>
    <property type="match status" value="1"/>
</dbReference>
<dbReference type="InterPro" id="IPR059000">
    <property type="entry name" value="ATPase_P-type_domA"/>
</dbReference>